<evidence type="ECO:0000313" key="3">
    <source>
        <dbReference type="EMBL" id="KAK7806837.1"/>
    </source>
</evidence>
<name>A0AAW0HXH1_MYOGA</name>
<dbReference type="Pfam" id="PF25339">
    <property type="entry name" value="C2_C2CD3_N"/>
    <property type="match status" value="1"/>
</dbReference>
<dbReference type="EMBL" id="JBBHLL010000290">
    <property type="protein sequence ID" value="KAK7806837.1"/>
    <property type="molecule type" value="Genomic_DNA"/>
</dbReference>
<feature type="region of interest" description="Disordered" evidence="1">
    <location>
        <begin position="1"/>
        <end position="27"/>
    </location>
</feature>
<dbReference type="GO" id="GO:0060271">
    <property type="term" value="P:cilium assembly"/>
    <property type="evidence" value="ECO:0007669"/>
    <property type="project" value="TreeGrafter"/>
</dbReference>
<gene>
    <name evidence="3" type="ORF">U0070_010321</name>
</gene>
<dbReference type="PANTHER" id="PTHR21254">
    <property type="entry name" value="C2 DOMAIN-CONTAINING PROTEIN 3"/>
    <property type="match status" value="1"/>
</dbReference>
<evidence type="ECO:0000259" key="2">
    <source>
        <dbReference type="Pfam" id="PF25339"/>
    </source>
</evidence>
<feature type="domain" description="C2CD3 N-terminal C2" evidence="2">
    <location>
        <begin position="26"/>
        <end position="151"/>
    </location>
</feature>
<keyword evidence="4" id="KW-1185">Reference proteome</keyword>
<dbReference type="PANTHER" id="PTHR21254:SF1">
    <property type="entry name" value="C2 DOMAIN-CONTAINING PROTEIN 3"/>
    <property type="match status" value="1"/>
</dbReference>
<dbReference type="GO" id="GO:0005815">
    <property type="term" value="C:microtubule organizing center"/>
    <property type="evidence" value="ECO:0007669"/>
    <property type="project" value="TreeGrafter"/>
</dbReference>
<dbReference type="Proteomes" id="UP001488838">
    <property type="component" value="Unassembled WGS sequence"/>
</dbReference>
<dbReference type="AlphaFoldDB" id="A0AAW0HXH1"/>
<evidence type="ECO:0000313" key="4">
    <source>
        <dbReference type="Proteomes" id="UP001488838"/>
    </source>
</evidence>
<dbReference type="InterPro" id="IPR057537">
    <property type="entry name" value="C2_C2CD3_N"/>
</dbReference>
<organism evidence="3 4">
    <name type="scientific">Myodes glareolus</name>
    <name type="common">Bank vole</name>
    <name type="synonym">Clethrionomys glareolus</name>
    <dbReference type="NCBI Taxonomy" id="447135"/>
    <lineage>
        <taxon>Eukaryota</taxon>
        <taxon>Metazoa</taxon>
        <taxon>Chordata</taxon>
        <taxon>Craniata</taxon>
        <taxon>Vertebrata</taxon>
        <taxon>Euteleostomi</taxon>
        <taxon>Mammalia</taxon>
        <taxon>Eutheria</taxon>
        <taxon>Euarchontoglires</taxon>
        <taxon>Glires</taxon>
        <taxon>Rodentia</taxon>
        <taxon>Myomorpha</taxon>
        <taxon>Muroidea</taxon>
        <taxon>Cricetidae</taxon>
        <taxon>Arvicolinae</taxon>
        <taxon>Myodes</taxon>
    </lineage>
</organism>
<proteinExistence type="predicted"/>
<protein>
    <recommendedName>
        <fullName evidence="2">C2CD3 N-terminal C2 domain-containing protein</fullName>
    </recommendedName>
</protein>
<reference evidence="3 4" key="1">
    <citation type="journal article" date="2023" name="bioRxiv">
        <title>Conserved and derived expression patterns and positive selection on dental genes reveal complex evolutionary context of ever-growing rodent molars.</title>
        <authorList>
            <person name="Calamari Z.T."/>
            <person name="Song A."/>
            <person name="Cohen E."/>
            <person name="Akter M."/>
            <person name="Roy R.D."/>
            <person name="Hallikas O."/>
            <person name="Christensen M.M."/>
            <person name="Li P."/>
            <person name="Marangoni P."/>
            <person name="Jernvall J."/>
            <person name="Klein O.D."/>
        </authorList>
    </citation>
    <scope>NUCLEOTIDE SEQUENCE [LARGE SCALE GENOMIC DNA]</scope>
    <source>
        <strain evidence="3">V071</strain>
    </source>
</reference>
<sequence length="351" mass="38396">MKQRKGQGPGGGRGRKKRGLSDISPSTSLPPLVEGQLRCFLKLTINKVVWKTAKPPTSVLVRVRWWGETSDGTLFCPRDALQTEPKVVRTTTRYAIRCGPKQFTSYLTDMAVLVLEVITKLDHLPVGRAQISGLAQLSPTHQINGFFTIVSLALEPLSDTYDSYKPLPTTDMTENVLLSERGLRENTEFSNTLSMIPSVSCGEPAIKTEGKELAGSSSRSATPRGKDHLYFAENPNAVKSSLCGLQHHLNSEPSLETVLLRGKAPQKQMSLLNSNEFQPQINTVTKSHSDSFILSSNNPPTKDLLSALLEQGDKLRNAMLISAMNSSPDTSMLLDKAPPPVLEDAFRSSVP</sequence>
<comment type="caution">
    <text evidence="3">The sequence shown here is derived from an EMBL/GenBank/DDBJ whole genome shotgun (WGS) entry which is preliminary data.</text>
</comment>
<accession>A0AAW0HXH1</accession>
<evidence type="ECO:0000256" key="1">
    <source>
        <dbReference type="SAM" id="MobiDB-lite"/>
    </source>
</evidence>